<dbReference type="InterPro" id="IPR000073">
    <property type="entry name" value="AB_hydrolase_1"/>
</dbReference>
<keyword evidence="3" id="KW-1185">Reference proteome</keyword>
<name>A0A833WN03_PHYIN</name>
<evidence type="ECO:0000259" key="1">
    <source>
        <dbReference type="Pfam" id="PF12697"/>
    </source>
</evidence>
<sequence>MEERPEVTLVFAHGCSFSKDMWTPVLGRLKKFPVVQRVATKFVTFDFPFHGSRSDKQLAETLEIDTSSPKAPRVRGAGCDDVKNWYLKIIIEQSTDFLIGVGFSMGSGALWATEVAHPGTFDALILFEPAMDTKTPRTEAMRSFFVASALQRPSSWPSRAAAEEYFTTSEGFSAWDPEVLAAHLSGALLDQPDGSVTLACDPRLEASLYSMTPLHFSDAELQRPKCHIYLHWGSRSQMCFEKNLKAIEKKCPDIYNGLNTWSSWRILPSQRQTSLENWNSSLHTDRFQSSNTLMPRATLLFAHGGGFCKQMWDPIIRRMKSSPVLQQVTTEFRDESVTPTLDVSNPTSPRVWHPAQDLVPWTTAEVQRQVRLLSEKSDVEGERPTLIGIGHSMGAGALWNMEVQDPSTFDELILFEPVYGENNPVVTDKIATFLVATTLQREASWSSREEAVEYFETLKNFNSWDRESLASYLQGALVDDATEGRCWRVIRILKRRCIATRFCASLIKN</sequence>
<dbReference type="EMBL" id="WSZM01000093">
    <property type="protein sequence ID" value="KAF4042980.1"/>
    <property type="molecule type" value="Genomic_DNA"/>
</dbReference>
<gene>
    <name evidence="2" type="ORF">GN244_ATG04722</name>
</gene>
<dbReference type="SUPFAM" id="SSF53474">
    <property type="entry name" value="alpha/beta-Hydrolases"/>
    <property type="match status" value="2"/>
</dbReference>
<evidence type="ECO:0000313" key="3">
    <source>
        <dbReference type="Proteomes" id="UP000602510"/>
    </source>
</evidence>
<proteinExistence type="predicted"/>
<feature type="domain" description="AB hydrolase-1" evidence="1">
    <location>
        <begin position="9"/>
        <end position="183"/>
    </location>
</feature>
<keyword evidence="2" id="KW-0378">Hydrolase</keyword>
<dbReference type="InterPro" id="IPR029058">
    <property type="entry name" value="AB_hydrolase_fold"/>
</dbReference>
<dbReference type="AlphaFoldDB" id="A0A833WN03"/>
<accession>A0A833WN03</accession>
<dbReference type="Pfam" id="PF12697">
    <property type="entry name" value="Abhydrolase_6"/>
    <property type="match status" value="1"/>
</dbReference>
<evidence type="ECO:0000313" key="2">
    <source>
        <dbReference type="EMBL" id="KAF4042980.1"/>
    </source>
</evidence>
<dbReference type="Gene3D" id="3.40.50.1820">
    <property type="entry name" value="alpha/beta hydrolase"/>
    <property type="match status" value="2"/>
</dbReference>
<protein>
    <submittedName>
        <fullName evidence="2">Alpha/beta hydrolase family</fullName>
    </submittedName>
</protein>
<organism evidence="2 3">
    <name type="scientific">Phytophthora infestans</name>
    <name type="common">Potato late blight agent</name>
    <name type="synonym">Botrytis infestans</name>
    <dbReference type="NCBI Taxonomy" id="4787"/>
    <lineage>
        <taxon>Eukaryota</taxon>
        <taxon>Sar</taxon>
        <taxon>Stramenopiles</taxon>
        <taxon>Oomycota</taxon>
        <taxon>Peronosporomycetes</taxon>
        <taxon>Peronosporales</taxon>
        <taxon>Peronosporaceae</taxon>
        <taxon>Phytophthora</taxon>
    </lineage>
</organism>
<reference evidence="2" key="1">
    <citation type="submission" date="2020-04" db="EMBL/GenBank/DDBJ databases">
        <title>Hybrid Assembly of Korean Phytophthora infestans isolates.</title>
        <authorList>
            <person name="Prokchorchik M."/>
            <person name="Lee Y."/>
            <person name="Seo J."/>
            <person name="Cho J.-H."/>
            <person name="Park Y.-E."/>
            <person name="Jang D.-C."/>
            <person name="Im J.-S."/>
            <person name="Choi J.-G."/>
            <person name="Park H.-J."/>
            <person name="Lee G.-B."/>
            <person name="Lee Y.-G."/>
            <person name="Hong S.-Y."/>
            <person name="Cho K."/>
            <person name="Sohn K.H."/>
        </authorList>
    </citation>
    <scope>NUCLEOTIDE SEQUENCE</scope>
    <source>
        <strain evidence="2">KR_1_A1</strain>
    </source>
</reference>
<dbReference type="PANTHER" id="PTHR43194:SF2">
    <property type="entry name" value="PEROXISOMAL MEMBRANE PROTEIN LPX1"/>
    <property type="match status" value="1"/>
</dbReference>
<dbReference type="GO" id="GO:0016787">
    <property type="term" value="F:hydrolase activity"/>
    <property type="evidence" value="ECO:0007669"/>
    <property type="project" value="UniProtKB-KW"/>
</dbReference>
<dbReference type="PANTHER" id="PTHR43194">
    <property type="entry name" value="HYDROLASE ALPHA/BETA FOLD FAMILY"/>
    <property type="match status" value="1"/>
</dbReference>
<dbReference type="InterPro" id="IPR050228">
    <property type="entry name" value="Carboxylesterase_BioH"/>
</dbReference>
<dbReference type="Proteomes" id="UP000602510">
    <property type="component" value="Unassembled WGS sequence"/>
</dbReference>
<comment type="caution">
    <text evidence="2">The sequence shown here is derived from an EMBL/GenBank/DDBJ whole genome shotgun (WGS) entry which is preliminary data.</text>
</comment>